<sequence length="211" mass="24774">MPPILYSFRRCPFAIRARLALHIAGVTVELREVSLKNKPQTLLELSPKGTVPVLQLENGLVIDESLDIMTWALQQRDPESLLNYSPEQNQRAEHFLAQVPQLNSYIRRYKFINHHPETSEAQAKTALLKFLTQYEHALATHPYLTGPTSKLVDYALFPFIRQLMRHDSQWLIDINYQHLISWYKHFEQTHYFTTIMKKFNPWQPGNKAVYL</sequence>
<dbReference type="Gene3D" id="1.20.1050.10">
    <property type="match status" value="1"/>
</dbReference>
<reference evidence="2 3" key="1">
    <citation type="submission" date="2016-08" db="EMBL/GenBank/DDBJ databases">
        <title>Draft genome sequence of Candidatus Piscirickettsia litoralis, from seawater.</title>
        <authorList>
            <person name="Wan X."/>
            <person name="Lee A.J."/>
            <person name="Hou S."/>
            <person name="Donachie S.P."/>
        </authorList>
    </citation>
    <scope>NUCLEOTIDE SEQUENCE [LARGE SCALE GENOMIC DNA]</scope>
    <source>
        <strain evidence="2 3">Y2</strain>
    </source>
</reference>
<dbReference type="InterPro" id="IPR036282">
    <property type="entry name" value="Glutathione-S-Trfase_C_sf"/>
</dbReference>
<dbReference type="SFLD" id="SFLDG00358">
    <property type="entry name" value="Main_(cytGST)"/>
    <property type="match status" value="1"/>
</dbReference>
<gene>
    <name evidence="2" type="ORF">BGC07_00465</name>
</gene>
<dbReference type="SUPFAM" id="SSF47616">
    <property type="entry name" value="GST C-terminal domain-like"/>
    <property type="match status" value="1"/>
</dbReference>
<dbReference type="PANTHER" id="PTHR43968:SF6">
    <property type="entry name" value="GLUTATHIONE S-TRANSFERASE OMEGA"/>
    <property type="match status" value="1"/>
</dbReference>
<feature type="domain" description="GST N-terminal" evidence="1">
    <location>
        <begin position="1"/>
        <end position="80"/>
    </location>
</feature>
<dbReference type="Pfam" id="PF00043">
    <property type="entry name" value="GST_C"/>
    <property type="match status" value="1"/>
</dbReference>
<dbReference type="PANTHER" id="PTHR43968">
    <property type="match status" value="1"/>
</dbReference>
<proteinExistence type="predicted"/>
<dbReference type="CDD" id="cd03060">
    <property type="entry name" value="GST_N_Omega_like"/>
    <property type="match status" value="1"/>
</dbReference>
<dbReference type="PROSITE" id="PS51354">
    <property type="entry name" value="GLUTAREDOXIN_2"/>
    <property type="match status" value="1"/>
</dbReference>
<dbReference type="InterPro" id="IPR050983">
    <property type="entry name" value="GST_Omega/HSP26"/>
</dbReference>
<dbReference type="RefSeq" id="WP_069311537.1">
    <property type="nucleotide sequence ID" value="NZ_MDTU01000001.1"/>
</dbReference>
<dbReference type="InterPro" id="IPR036249">
    <property type="entry name" value="Thioredoxin-like_sf"/>
</dbReference>
<dbReference type="Proteomes" id="UP000094329">
    <property type="component" value="Unassembled WGS sequence"/>
</dbReference>
<evidence type="ECO:0000259" key="1">
    <source>
        <dbReference type="PROSITE" id="PS50404"/>
    </source>
</evidence>
<evidence type="ECO:0000313" key="2">
    <source>
        <dbReference type="EMBL" id="ODN41735.1"/>
    </source>
</evidence>
<name>A0ABX3A2X7_9GAMM</name>
<dbReference type="Gene3D" id="3.40.30.10">
    <property type="entry name" value="Glutaredoxin"/>
    <property type="match status" value="1"/>
</dbReference>
<dbReference type="InterPro" id="IPR004045">
    <property type="entry name" value="Glutathione_S-Trfase_N"/>
</dbReference>
<dbReference type="InterPro" id="IPR040079">
    <property type="entry name" value="Glutathione_S-Trfase"/>
</dbReference>
<dbReference type="SFLD" id="SFLDS00019">
    <property type="entry name" value="Glutathione_Transferase_(cytos"/>
    <property type="match status" value="1"/>
</dbReference>
<dbReference type="InterPro" id="IPR004046">
    <property type="entry name" value="GST_C"/>
</dbReference>
<dbReference type="EMBL" id="MDTU01000001">
    <property type="protein sequence ID" value="ODN41735.1"/>
    <property type="molecule type" value="Genomic_DNA"/>
</dbReference>
<dbReference type="Pfam" id="PF13417">
    <property type="entry name" value="GST_N_3"/>
    <property type="match status" value="1"/>
</dbReference>
<keyword evidence="3" id="KW-1185">Reference proteome</keyword>
<organism evidence="2 3">
    <name type="scientific">Piscirickettsia litoralis</name>
    <dbReference type="NCBI Taxonomy" id="1891921"/>
    <lineage>
        <taxon>Bacteria</taxon>
        <taxon>Pseudomonadati</taxon>
        <taxon>Pseudomonadota</taxon>
        <taxon>Gammaproteobacteria</taxon>
        <taxon>Thiotrichales</taxon>
        <taxon>Piscirickettsiaceae</taxon>
        <taxon>Piscirickettsia</taxon>
    </lineage>
</organism>
<comment type="caution">
    <text evidence="2">The sequence shown here is derived from an EMBL/GenBank/DDBJ whole genome shotgun (WGS) entry which is preliminary data.</text>
</comment>
<protein>
    <recommendedName>
        <fullName evidence="1">GST N-terminal domain-containing protein</fullName>
    </recommendedName>
</protein>
<dbReference type="SUPFAM" id="SSF52833">
    <property type="entry name" value="Thioredoxin-like"/>
    <property type="match status" value="1"/>
</dbReference>
<dbReference type="PROSITE" id="PS50404">
    <property type="entry name" value="GST_NTER"/>
    <property type="match status" value="1"/>
</dbReference>
<evidence type="ECO:0000313" key="3">
    <source>
        <dbReference type="Proteomes" id="UP000094329"/>
    </source>
</evidence>
<accession>A0ABX3A2X7</accession>